<sequence length="111" mass="12964">MCRYPICEMMVGLSRRSFNYSSTSHFGNGLLPVWCECRDVMGMTTCFFVILLLWKLMFRWFLHGLCQMNCHVLFSSFLVYPFLLGLHLAFENIERRLNDDACLLSSEKCAS</sequence>
<proteinExistence type="predicted"/>
<protein>
    <submittedName>
        <fullName evidence="2">Uncharacterized protein</fullName>
    </submittedName>
</protein>
<keyword evidence="3" id="KW-1185">Reference proteome</keyword>
<reference evidence="2" key="1">
    <citation type="journal article" date="2020" name="Stud. Mycol.">
        <title>101 Dothideomycetes genomes: a test case for predicting lifestyles and emergence of pathogens.</title>
        <authorList>
            <person name="Haridas S."/>
            <person name="Albert R."/>
            <person name="Binder M."/>
            <person name="Bloem J."/>
            <person name="Labutti K."/>
            <person name="Salamov A."/>
            <person name="Andreopoulos B."/>
            <person name="Baker S."/>
            <person name="Barry K."/>
            <person name="Bills G."/>
            <person name="Bluhm B."/>
            <person name="Cannon C."/>
            <person name="Castanera R."/>
            <person name="Culley D."/>
            <person name="Daum C."/>
            <person name="Ezra D."/>
            <person name="Gonzalez J."/>
            <person name="Henrissat B."/>
            <person name="Kuo A."/>
            <person name="Liang C."/>
            <person name="Lipzen A."/>
            <person name="Lutzoni F."/>
            <person name="Magnuson J."/>
            <person name="Mondo S."/>
            <person name="Nolan M."/>
            <person name="Ohm R."/>
            <person name="Pangilinan J."/>
            <person name="Park H.-J."/>
            <person name="Ramirez L."/>
            <person name="Alfaro M."/>
            <person name="Sun H."/>
            <person name="Tritt A."/>
            <person name="Yoshinaga Y."/>
            <person name="Zwiers L.-H."/>
            <person name="Turgeon B."/>
            <person name="Goodwin S."/>
            <person name="Spatafora J."/>
            <person name="Crous P."/>
            <person name="Grigoriev I."/>
        </authorList>
    </citation>
    <scope>NUCLEOTIDE SEQUENCE</scope>
    <source>
        <strain evidence="2">HMLAC05119</strain>
    </source>
</reference>
<keyword evidence="1" id="KW-1133">Transmembrane helix</keyword>
<feature type="transmembrane region" description="Helical" evidence="1">
    <location>
        <begin position="70"/>
        <end position="90"/>
    </location>
</feature>
<keyword evidence="1" id="KW-0812">Transmembrane</keyword>
<evidence type="ECO:0000256" key="1">
    <source>
        <dbReference type="SAM" id="Phobius"/>
    </source>
</evidence>
<organism evidence="2 3">
    <name type="scientific">Ampelomyces quisqualis</name>
    <name type="common">Powdery mildew agent</name>
    <dbReference type="NCBI Taxonomy" id="50730"/>
    <lineage>
        <taxon>Eukaryota</taxon>
        <taxon>Fungi</taxon>
        <taxon>Dikarya</taxon>
        <taxon>Ascomycota</taxon>
        <taxon>Pezizomycotina</taxon>
        <taxon>Dothideomycetes</taxon>
        <taxon>Pleosporomycetidae</taxon>
        <taxon>Pleosporales</taxon>
        <taxon>Pleosporineae</taxon>
        <taxon>Phaeosphaeriaceae</taxon>
        <taxon>Ampelomyces</taxon>
    </lineage>
</organism>
<gene>
    <name evidence="2" type="ORF">BDU57DRAFT_508251</name>
</gene>
<dbReference type="EMBL" id="ML979132">
    <property type="protein sequence ID" value="KAF1920126.1"/>
    <property type="molecule type" value="Genomic_DNA"/>
</dbReference>
<name>A0A6A5QZX9_AMPQU</name>
<dbReference type="AlphaFoldDB" id="A0A6A5QZX9"/>
<keyword evidence="1" id="KW-0472">Membrane</keyword>
<dbReference type="Proteomes" id="UP000800096">
    <property type="component" value="Unassembled WGS sequence"/>
</dbReference>
<evidence type="ECO:0000313" key="3">
    <source>
        <dbReference type="Proteomes" id="UP000800096"/>
    </source>
</evidence>
<feature type="transmembrane region" description="Helical" evidence="1">
    <location>
        <begin position="40"/>
        <end position="58"/>
    </location>
</feature>
<evidence type="ECO:0000313" key="2">
    <source>
        <dbReference type="EMBL" id="KAF1920126.1"/>
    </source>
</evidence>
<accession>A0A6A5QZX9</accession>